<organism evidence="15">
    <name type="scientific">Bacillus licheniformis</name>
    <dbReference type="NCBI Taxonomy" id="1402"/>
    <lineage>
        <taxon>Bacteria</taxon>
        <taxon>Bacillati</taxon>
        <taxon>Bacillota</taxon>
        <taxon>Bacilli</taxon>
        <taxon>Bacillales</taxon>
        <taxon>Bacillaceae</taxon>
        <taxon>Bacillus</taxon>
    </lineage>
</organism>
<evidence type="ECO:0000256" key="4">
    <source>
        <dbReference type="ARBA" id="ARBA00022438"/>
    </source>
</evidence>
<keyword evidence="10 11" id="KW-0482">Metalloprotease</keyword>
<evidence type="ECO:0000256" key="1">
    <source>
        <dbReference type="ARBA" id="ARBA00000870"/>
    </source>
</evidence>
<feature type="active site" evidence="11 12">
    <location>
        <position position="97"/>
    </location>
</feature>
<dbReference type="Gene3D" id="3.30.70.360">
    <property type="match status" value="1"/>
</dbReference>
<evidence type="ECO:0000256" key="5">
    <source>
        <dbReference type="ARBA" id="ARBA00022490"/>
    </source>
</evidence>
<reference evidence="15" key="1">
    <citation type="journal article" date="2013" name="Funct. Integr. Genomics">
        <title>Genes encoding the production of extracellular polysaccharide bioflocculant are clustered on a 30-kb DNA segment in Bacillus licheniformis.</title>
        <authorList>
            <person name="Yan S."/>
            <person name="Wang N."/>
            <person name="Chen Z."/>
            <person name="Wang Y."/>
            <person name="He N."/>
            <person name="Peng Y."/>
            <person name="Li Q."/>
            <person name="Deng X."/>
        </authorList>
    </citation>
    <scope>NUCLEOTIDE SEQUENCE</scope>
    <source>
        <strain evidence="15">CGMCC 2876</strain>
    </source>
</reference>
<keyword evidence="8 11" id="KW-0378">Hydrolase</keyword>
<dbReference type="NCBIfam" id="NF003976">
    <property type="entry name" value="PRK05469.1"/>
    <property type="match status" value="1"/>
</dbReference>
<dbReference type="GO" id="GO:0045148">
    <property type="term" value="F:tripeptide aminopeptidase activity"/>
    <property type="evidence" value="ECO:0007669"/>
    <property type="project" value="UniProtKB-UniRule"/>
</dbReference>
<dbReference type="EMBL" id="JQ773458">
    <property type="protein sequence ID" value="AFX60973.1"/>
    <property type="molecule type" value="Genomic_DNA"/>
</dbReference>
<dbReference type="FunFam" id="3.30.70.360:FF:000002">
    <property type="entry name" value="Peptidase T"/>
    <property type="match status" value="1"/>
</dbReference>
<dbReference type="PANTHER" id="PTHR42994">
    <property type="entry name" value="PEPTIDASE T"/>
    <property type="match status" value="1"/>
</dbReference>
<evidence type="ECO:0000256" key="13">
    <source>
        <dbReference type="PIRSR" id="PIRSR037215-2"/>
    </source>
</evidence>
<feature type="binding site" evidence="11 13">
    <location>
        <position position="193"/>
    </location>
    <ligand>
        <name>Zn(2+)</name>
        <dbReference type="ChEBI" id="CHEBI:29105"/>
        <label>2</label>
    </ligand>
</feature>
<feature type="binding site" evidence="11 13">
    <location>
        <position position="95"/>
    </location>
    <ligand>
        <name>Zn(2+)</name>
        <dbReference type="ChEBI" id="CHEBI:29105"/>
        <label>1</label>
    </ligand>
</feature>
<dbReference type="SUPFAM" id="SSF55031">
    <property type="entry name" value="Bacterial exopeptidase dimerisation domain"/>
    <property type="match status" value="1"/>
</dbReference>
<feature type="active site" description="Proton acceptor" evidence="11 12">
    <location>
        <position position="192"/>
    </location>
</feature>
<proteinExistence type="inferred from homology"/>
<dbReference type="InterPro" id="IPR002933">
    <property type="entry name" value="Peptidase_M20"/>
</dbReference>
<evidence type="ECO:0000259" key="14">
    <source>
        <dbReference type="Pfam" id="PF07687"/>
    </source>
</evidence>
<comment type="function">
    <text evidence="11">Cleaves the N-terminal amino acid of tripeptides.</text>
</comment>
<dbReference type="HAMAP" id="MF_00550">
    <property type="entry name" value="Aminopeptidase_M20"/>
    <property type="match status" value="1"/>
</dbReference>
<dbReference type="InterPro" id="IPR010161">
    <property type="entry name" value="Peptidase_M20B"/>
</dbReference>
<feature type="domain" description="Peptidase M20 dimerisation" evidence="14">
    <location>
        <begin position="224"/>
        <end position="326"/>
    </location>
</feature>
<dbReference type="GO" id="GO:0008237">
    <property type="term" value="F:metallopeptidase activity"/>
    <property type="evidence" value="ECO:0007669"/>
    <property type="project" value="UniProtKB-KW"/>
</dbReference>
<dbReference type="NCBIfam" id="TIGR01882">
    <property type="entry name" value="peptidase-T"/>
    <property type="match status" value="1"/>
</dbReference>
<evidence type="ECO:0000256" key="9">
    <source>
        <dbReference type="ARBA" id="ARBA00022833"/>
    </source>
</evidence>
<dbReference type="InterPro" id="IPR001261">
    <property type="entry name" value="ArgE/DapE_CS"/>
</dbReference>
<dbReference type="PROSITE" id="PS00758">
    <property type="entry name" value="ARGE_DAPE_CPG2_1"/>
    <property type="match status" value="1"/>
</dbReference>
<evidence type="ECO:0000256" key="2">
    <source>
        <dbReference type="ARBA" id="ARBA00004496"/>
    </source>
</evidence>
<dbReference type="NCBIfam" id="NF009920">
    <property type="entry name" value="PRK13381.1"/>
    <property type="match status" value="1"/>
</dbReference>
<feature type="binding site" evidence="11 13">
    <location>
        <position position="158"/>
    </location>
    <ligand>
        <name>Zn(2+)</name>
        <dbReference type="ChEBI" id="CHEBI:29105"/>
        <label>1</label>
    </ligand>
</feature>
<evidence type="ECO:0000256" key="10">
    <source>
        <dbReference type="ARBA" id="ARBA00023049"/>
    </source>
</evidence>
<comment type="cofactor">
    <cofactor evidence="11 13">
        <name>Zn(2+)</name>
        <dbReference type="ChEBI" id="CHEBI:29105"/>
    </cofactor>
    <text evidence="11 13">Binds 2 Zn(2+) ions per subunit.</text>
</comment>
<evidence type="ECO:0000256" key="8">
    <source>
        <dbReference type="ARBA" id="ARBA00022801"/>
    </source>
</evidence>
<dbReference type="Pfam" id="PF01546">
    <property type="entry name" value="Peptidase_M20"/>
    <property type="match status" value="1"/>
</dbReference>
<dbReference type="PROSITE" id="PS00759">
    <property type="entry name" value="ARGE_DAPE_CPG2_2"/>
    <property type="match status" value="1"/>
</dbReference>
<keyword evidence="6 11" id="KW-0645">Protease</keyword>
<dbReference type="GO" id="GO:0008270">
    <property type="term" value="F:zinc ion binding"/>
    <property type="evidence" value="ECO:0007669"/>
    <property type="project" value="UniProtKB-UniRule"/>
</dbReference>
<feature type="binding site" evidence="11 13">
    <location>
        <position position="397"/>
    </location>
    <ligand>
        <name>Zn(2+)</name>
        <dbReference type="ChEBI" id="CHEBI:29105"/>
        <label>2</label>
    </ligand>
</feature>
<dbReference type="PIRSF" id="PIRSF037215">
    <property type="entry name" value="Peptidase_M20B"/>
    <property type="match status" value="1"/>
</dbReference>
<dbReference type="SUPFAM" id="SSF53187">
    <property type="entry name" value="Zn-dependent exopeptidases"/>
    <property type="match status" value="1"/>
</dbReference>
<keyword evidence="4 11" id="KW-0031">Aminopeptidase</keyword>
<name>X2C033_BACLI</name>
<keyword evidence="5 11" id="KW-0963">Cytoplasm</keyword>
<protein>
    <recommendedName>
        <fullName evidence="11">Peptidase T</fullName>
        <ecNumber evidence="11">3.4.11.4</ecNumber>
    </recommendedName>
    <alternativeName>
        <fullName evidence="11">Aminotripeptidase</fullName>
        <shortName evidence="11">Tripeptidase</shortName>
    </alternativeName>
    <alternativeName>
        <fullName evidence="11">Tripeptide aminopeptidase</fullName>
    </alternativeName>
</protein>
<comment type="similarity">
    <text evidence="3 11">Belongs to the peptidase M20B family.</text>
</comment>
<dbReference type="InterPro" id="IPR036264">
    <property type="entry name" value="Bact_exopeptidase_dim_dom"/>
</dbReference>
<comment type="catalytic activity">
    <reaction evidence="1 11">
        <text>Release of the N-terminal residue from a tripeptide.</text>
        <dbReference type="EC" id="3.4.11.4"/>
    </reaction>
</comment>
<dbReference type="Pfam" id="PF07687">
    <property type="entry name" value="M20_dimer"/>
    <property type="match status" value="1"/>
</dbReference>
<sequence>MNDKINIKPTIGDEGNMKNKLIERLISYAKVDTQSNENSQTTPSTPGQLTLANMLVEELKEIGMKDVTIDENGYVMATLPSNTEKEVPTIGFLAHVDTATDFTGKNVNPQVIEQYDGKDIVLNESLNVVLSPKEFPELADYAGHTLITTDGTTLLGADNKAGISEIMTAIEYLIAHPEIKHGKIRVAFTPDEEIGRGPHKFDVEAFNATFAYTVDGGPLGELQYESFNAAAVKITCKGTNVHPGTAKGKMVNAAKIAMQFHAGLPANEAPEFTEGYEGFYHLLSIKGDVSETTLSYIIRDFDRDRFNERKETVQKIANDLKAKYGENSITMDMNDQYYNMREKIEPVKEIVDIAYEAMKNLDIEPVVKPIRGGTDGSQLSYMGLPCPNIFTGGENFHGKYEYISADNMVKAANVIVEIVKLFEERA</sequence>
<dbReference type="GO" id="GO:0043171">
    <property type="term" value="P:peptide catabolic process"/>
    <property type="evidence" value="ECO:0007669"/>
    <property type="project" value="UniProtKB-UniRule"/>
</dbReference>
<dbReference type="InterPro" id="IPR011650">
    <property type="entry name" value="Peptidase_M20_dimer"/>
</dbReference>
<evidence type="ECO:0000313" key="15">
    <source>
        <dbReference type="EMBL" id="AFX60973.1"/>
    </source>
</evidence>
<dbReference type="CDD" id="cd03892">
    <property type="entry name" value="M20_peptT"/>
    <property type="match status" value="1"/>
</dbReference>
<dbReference type="EC" id="3.4.11.4" evidence="11"/>
<dbReference type="AlphaFoldDB" id="X2C033"/>
<evidence type="ECO:0000256" key="6">
    <source>
        <dbReference type="ARBA" id="ARBA00022670"/>
    </source>
</evidence>
<keyword evidence="9 11" id="KW-0862">Zinc</keyword>
<comment type="subcellular location">
    <subcellularLocation>
        <location evidence="2 11">Cytoplasm</location>
    </subcellularLocation>
</comment>
<dbReference type="PANTHER" id="PTHR42994:SF1">
    <property type="entry name" value="PEPTIDASE T"/>
    <property type="match status" value="1"/>
</dbReference>
<evidence type="ECO:0000256" key="3">
    <source>
        <dbReference type="ARBA" id="ARBA00009692"/>
    </source>
</evidence>
<gene>
    <name evidence="15" type="primary">bli5</name>
    <name evidence="11" type="synonym">pepT</name>
</gene>
<evidence type="ECO:0000256" key="11">
    <source>
        <dbReference type="HAMAP-Rule" id="MF_00550"/>
    </source>
</evidence>
<evidence type="ECO:0000256" key="7">
    <source>
        <dbReference type="ARBA" id="ARBA00022723"/>
    </source>
</evidence>
<accession>X2C033</accession>
<feature type="binding site" evidence="11 13">
    <location>
        <position position="215"/>
    </location>
    <ligand>
        <name>Zn(2+)</name>
        <dbReference type="ChEBI" id="CHEBI:29105"/>
        <label>1</label>
    </ligand>
</feature>
<dbReference type="GO" id="GO:0005829">
    <property type="term" value="C:cytosol"/>
    <property type="evidence" value="ECO:0007669"/>
    <property type="project" value="TreeGrafter"/>
</dbReference>
<evidence type="ECO:0000256" key="12">
    <source>
        <dbReference type="PIRSR" id="PIRSR037215-1"/>
    </source>
</evidence>
<keyword evidence="7 11" id="KW-0479">Metal-binding</keyword>
<dbReference type="Gene3D" id="3.40.630.10">
    <property type="entry name" value="Zn peptidases"/>
    <property type="match status" value="1"/>
</dbReference>
<feature type="binding site" evidence="11 13">
    <location>
        <position position="158"/>
    </location>
    <ligand>
        <name>Zn(2+)</name>
        <dbReference type="ChEBI" id="CHEBI:29105"/>
        <label>2</label>
    </ligand>
</feature>
<dbReference type="GO" id="GO:0006508">
    <property type="term" value="P:proteolysis"/>
    <property type="evidence" value="ECO:0007669"/>
    <property type="project" value="UniProtKB-UniRule"/>
</dbReference>